<evidence type="ECO:0000313" key="2">
    <source>
        <dbReference type="Proteomes" id="UP000685013"/>
    </source>
</evidence>
<dbReference type="EMBL" id="JAGKQH010000001">
    <property type="protein sequence ID" value="KAG6607581.1"/>
    <property type="molecule type" value="Genomic_DNA"/>
</dbReference>
<sequence>MPVTGQSHWHFVERQRGKKLGFQSAFRVRKTNRWVSILGCILELLSLSPWLWPNSNGPVIAAQAQHIRRNLVGHAPTQHSRPNPNVDSRALFAQHMTNTCPNSTVAQLQLARWLASTRLLISFSSAS</sequence>
<evidence type="ECO:0000313" key="1">
    <source>
        <dbReference type="EMBL" id="KAG6607581.1"/>
    </source>
</evidence>
<reference evidence="1 2" key="1">
    <citation type="journal article" date="2021" name="Hortic Res">
        <title>The domestication of Cucurbita argyrosperma as revealed by the genome of its wild relative.</title>
        <authorList>
            <person name="Barrera-Redondo J."/>
            <person name="Sanchez-de la Vega G."/>
            <person name="Aguirre-Liguori J.A."/>
            <person name="Castellanos-Morales G."/>
            <person name="Gutierrez-Guerrero Y.T."/>
            <person name="Aguirre-Dugua X."/>
            <person name="Aguirre-Planter E."/>
            <person name="Tenaillon M.I."/>
            <person name="Lira-Saade R."/>
            <person name="Eguiarte L.E."/>
        </authorList>
    </citation>
    <scope>NUCLEOTIDE SEQUENCE [LARGE SCALE GENOMIC DNA]</scope>
    <source>
        <strain evidence="1">JBR-2021</strain>
    </source>
</reference>
<feature type="non-terminal residue" evidence="1">
    <location>
        <position position="1"/>
    </location>
</feature>
<comment type="caution">
    <text evidence="1">The sequence shown here is derived from an EMBL/GenBank/DDBJ whole genome shotgun (WGS) entry which is preliminary data.</text>
</comment>
<dbReference type="Proteomes" id="UP000685013">
    <property type="component" value="Chromosome 1"/>
</dbReference>
<name>A0AAV6P6A1_9ROSI</name>
<accession>A0AAV6P6A1</accession>
<gene>
    <name evidence="1" type="ORF">SDJN03_00923</name>
</gene>
<keyword evidence="2" id="KW-1185">Reference proteome</keyword>
<dbReference type="AlphaFoldDB" id="A0AAV6P6A1"/>
<proteinExistence type="predicted"/>
<organism evidence="1 2">
    <name type="scientific">Cucurbita argyrosperma subsp. sororia</name>
    <dbReference type="NCBI Taxonomy" id="37648"/>
    <lineage>
        <taxon>Eukaryota</taxon>
        <taxon>Viridiplantae</taxon>
        <taxon>Streptophyta</taxon>
        <taxon>Embryophyta</taxon>
        <taxon>Tracheophyta</taxon>
        <taxon>Spermatophyta</taxon>
        <taxon>Magnoliopsida</taxon>
        <taxon>eudicotyledons</taxon>
        <taxon>Gunneridae</taxon>
        <taxon>Pentapetalae</taxon>
        <taxon>rosids</taxon>
        <taxon>fabids</taxon>
        <taxon>Cucurbitales</taxon>
        <taxon>Cucurbitaceae</taxon>
        <taxon>Cucurbiteae</taxon>
        <taxon>Cucurbita</taxon>
    </lineage>
</organism>
<protein>
    <submittedName>
        <fullName evidence="1">Uncharacterized protein</fullName>
    </submittedName>
</protein>